<reference evidence="2" key="3">
    <citation type="journal article" date="2017" name="Nature">
        <title>Genome sequence of the progenitor of the wheat D genome Aegilops tauschii.</title>
        <authorList>
            <person name="Luo M.C."/>
            <person name="Gu Y.Q."/>
            <person name="Puiu D."/>
            <person name="Wang H."/>
            <person name="Twardziok S.O."/>
            <person name="Deal K.R."/>
            <person name="Huo N."/>
            <person name="Zhu T."/>
            <person name="Wang L."/>
            <person name="Wang Y."/>
            <person name="McGuire P.E."/>
            <person name="Liu S."/>
            <person name="Long H."/>
            <person name="Ramasamy R.K."/>
            <person name="Rodriguez J.C."/>
            <person name="Van S.L."/>
            <person name="Yuan L."/>
            <person name="Wang Z."/>
            <person name="Xia Z."/>
            <person name="Xiao L."/>
            <person name="Anderson O.D."/>
            <person name="Ouyang S."/>
            <person name="Liang Y."/>
            <person name="Zimin A.V."/>
            <person name="Pertea G."/>
            <person name="Qi P."/>
            <person name="Bennetzen J.L."/>
            <person name="Dai X."/>
            <person name="Dawson M.W."/>
            <person name="Muller H.G."/>
            <person name="Kugler K."/>
            <person name="Rivarola-Duarte L."/>
            <person name="Spannagl M."/>
            <person name="Mayer K.F.X."/>
            <person name="Lu F.H."/>
            <person name="Bevan M.W."/>
            <person name="Leroy P."/>
            <person name="Li P."/>
            <person name="You F.M."/>
            <person name="Sun Q."/>
            <person name="Liu Z."/>
            <person name="Lyons E."/>
            <person name="Wicker T."/>
            <person name="Salzberg S.L."/>
            <person name="Devos K.M."/>
            <person name="Dvorak J."/>
        </authorList>
    </citation>
    <scope>NUCLEOTIDE SEQUENCE [LARGE SCALE GENOMIC DNA]</scope>
    <source>
        <strain evidence="2">cv. AL8/78</strain>
    </source>
</reference>
<dbReference type="PANTHER" id="PTHR34280">
    <property type="entry name" value="OS01G0920100 PROTEIN"/>
    <property type="match status" value="1"/>
</dbReference>
<feature type="compositionally biased region" description="Basic and acidic residues" evidence="1">
    <location>
        <begin position="289"/>
        <end position="298"/>
    </location>
</feature>
<sequence>PGTPLHQPSFPLSPPPPFRAVHIPRRKHGCRCFCSDAAALFPVNNNTHSPPVYVPFARPPKNSCSLPPQSPSSLHLPHTRGWSIVRRDSLFGFQEVCAGETPEMGSCASVHKEDVELPKKQQLLAPSPPSKDGTPVGDVLVDLKRKIEGFGPGGRTPDSGSKDEMFFESQPWLDSDCEDDFYSINGDFTPSRGSTPVHQPRAQTVMSNVFLPDNAAQSPNSSEASPTGRRKLADLLQEATRNDTGESAAAATGESDGSKSGQQGPQPGAVAAGKSVSEPSSGCSTEPTPVREARSRKERAWYSGRCCLPTFVHSLALDDEGRQKTGPGPCAV</sequence>
<proteinExistence type="predicted"/>
<keyword evidence="3" id="KW-1185">Reference proteome</keyword>
<reference evidence="3" key="1">
    <citation type="journal article" date="2014" name="Science">
        <title>Ancient hybridizations among the ancestral genomes of bread wheat.</title>
        <authorList>
            <consortium name="International Wheat Genome Sequencing Consortium,"/>
            <person name="Marcussen T."/>
            <person name="Sandve S.R."/>
            <person name="Heier L."/>
            <person name="Spannagl M."/>
            <person name="Pfeifer M."/>
            <person name="Jakobsen K.S."/>
            <person name="Wulff B.B."/>
            <person name="Steuernagel B."/>
            <person name="Mayer K.F."/>
            <person name="Olsen O.A."/>
        </authorList>
    </citation>
    <scope>NUCLEOTIDE SEQUENCE [LARGE SCALE GENOMIC DNA]</scope>
    <source>
        <strain evidence="3">cv. AL8/78</strain>
    </source>
</reference>
<dbReference type="InterPro" id="IPR038947">
    <property type="entry name" value="At3g27210-like"/>
</dbReference>
<dbReference type="EnsemblPlants" id="AET3Gv20953200.2">
    <property type="protein sequence ID" value="AET3Gv20953200.2"/>
    <property type="gene ID" value="AET3Gv20953200"/>
</dbReference>
<feature type="compositionally biased region" description="Polar residues" evidence="1">
    <location>
        <begin position="277"/>
        <end position="287"/>
    </location>
</feature>
<reference evidence="3" key="2">
    <citation type="journal article" date="2017" name="Nat. Plants">
        <title>The Aegilops tauschii genome reveals multiple impacts of transposons.</title>
        <authorList>
            <person name="Zhao G."/>
            <person name="Zou C."/>
            <person name="Li K."/>
            <person name="Wang K."/>
            <person name="Li T."/>
            <person name="Gao L."/>
            <person name="Zhang X."/>
            <person name="Wang H."/>
            <person name="Yang Z."/>
            <person name="Liu X."/>
            <person name="Jiang W."/>
            <person name="Mao L."/>
            <person name="Kong X."/>
            <person name="Jiao Y."/>
            <person name="Jia J."/>
        </authorList>
    </citation>
    <scope>NUCLEOTIDE SEQUENCE [LARGE SCALE GENOMIC DNA]</scope>
    <source>
        <strain evidence="3">cv. AL8/78</strain>
    </source>
</reference>
<accession>A0A453GC12</accession>
<dbReference type="STRING" id="200361.A0A453GC12"/>
<dbReference type="Gramene" id="AET3Gv20953200.2">
    <property type="protein sequence ID" value="AET3Gv20953200.2"/>
    <property type="gene ID" value="AET3Gv20953200"/>
</dbReference>
<name>A0A453GC12_AEGTS</name>
<dbReference type="AlphaFoldDB" id="A0A453GC12"/>
<evidence type="ECO:0000256" key="1">
    <source>
        <dbReference type="SAM" id="MobiDB-lite"/>
    </source>
</evidence>
<organism evidence="2 3">
    <name type="scientific">Aegilops tauschii subsp. strangulata</name>
    <name type="common">Goatgrass</name>
    <dbReference type="NCBI Taxonomy" id="200361"/>
    <lineage>
        <taxon>Eukaryota</taxon>
        <taxon>Viridiplantae</taxon>
        <taxon>Streptophyta</taxon>
        <taxon>Embryophyta</taxon>
        <taxon>Tracheophyta</taxon>
        <taxon>Spermatophyta</taxon>
        <taxon>Magnoliopsida</taxon>
        <taxon>Liliopsida</taxon>
        <taxon>Poales</taxon>
        <taxon>Poaceae</taxon>
        <taxon>BOP clade</taxon>
        <taxon>Pooideae</taxon>
        <taxon>Triticodae</taxon>
        <taxon>Triticeae</taxon>
        <taxon>Triticinae</taxon>
        <taxon>Aegilops</taxon>
    </lineage>
</organism>
<evidence type="ECO:0000313" key="3">
    <source>
        <dbReference type="Proteomes" id="UP000015105"/>
    </source>
</evidence>
<dbReference type="Proteomes" id="UP000015105">
    <property type="component" value="Chromosome 3D"/>
</dbReference>
<evidence type="ECO:0000313" key="2">
    <source>
        <dbReference type="EnsemblPlants" id="AET3Gv20953200.2"/>
    </source>
</evidence>
<feature type="region of interest" description="Disordered" evidence="1">
    <location>
        <begin position="234"/>
        <end position="298"/>
    </location>
</feature>
<reference evidence="2" key="4">
    <citation type="submission" date="2019-03" db="UniProtKB">
        <authorList>
            <consortium name="EnsemblPlants"/>
        </authorList>
    </citation>
    <scope>IDENTIFICATION</scope>
</reference>
<dbReference type="PANTHER" id="PTHR34280:SF2">
    <property type="entry name" value="OS01G0920100 PROTEIN"/>
    <property type="match status" value="1"/>
</dbReference>
<reference evidence="2" key="5">
    <citation type="journal article" date="2021" name="G3 (Bethesda)">
        <title>Aegilops tauschii genome assembly Aet v5.0 features greater sequence contiguity and improved annotation.</title>
        <authorList>
            <person name="Wang L."/>
            <person name="Zhu T."/>
            <person name="Rodriguez J.C."/>
            <person name="Deal K.R."/>
            <person name="Dubcovsky J."/>
            <person name="McGuire P.E."/>
            <person name="Lux T."/>
            <person name="Spannagl M."/>
            <person name="Mayer K.F.X."/>
            <person name="Baldrich P."/>
            <person name="Meyers B.C."/>
            <person name="Huo N."/>
            <person name="Gu Y.Q."/>
            <person name="Zhou H."/>
            <person name="Devos K.M."/>
            <person name="Bennetzen J.L."/>
            <person name="Unver T."/>
            <person name="Budak H."/>
            <person name="Gulick P.J."/>
            <person name="Galiba G."/>
            <person name="Kalapos B."/>
            <person name="Nelson D.R."/>
            <person name="Li P."/>
            <person name="You F.M."/>
            <person name="Luo M.C."/>
            <person name="Dvorak J."/>
        </authorList>
    </citation>
    <scope>NUCLEOTIDE SEQUENCE [LARGE SCALE GENOMIC DNA]</scope>
    <source>
        <strain evidence="2">cv. AL8/78</strain>
    </source>
</reference>
<protein>
    <submittedName>
        <fullName evidence="2">Uncharacterized protein</fullName>
    </submittedName>
</protein>